<dbReference type="SUPFAM" id="SSF52540">
    <property type="entry name" value="P-loop containing nucleoside triphosphate hydrolases"/>
    <property type="match status" value="1"/>
</dbReference>
<dbReference type="PANTHER" id="PTHR45865">
    <property type="entry name" value="E3 UBIQUITIN-PROTEIN LIGASE SHPRH FAMILY MEMBER"/>
    <property type="match status" value="1"/>
</dbReference>
<dbReference type="AlphaFoldDB" id="F0Y0W5"/>
<dbReference type="GO" id="GO:0005524">
    <property type="term" value="F:ATP binding"/>
    <property type="evidence" value="ECO:0007669"/>
    <property type="project" value="InterPro"/>
</dbReference>
<proteinExistence type="predicted"/>
<dbReference type="InterPro" id="IPR027417">
    <property type="entry name" value="P-loop_NTPase"/>
</dbReference>
<dbReference type="Gene3D" id="3.40.50.10810">
    <property type="entry name" value="Tandem AAA-ATPase domain"/>
    <property type="match status" value="1"/>
</dbReference>
<name>F0Y0W5_AURAN</name>
<dbReference type="PANTHER" id="PTHR45865:SF1">
    <property type="entry name" value="E3 UBIQUITIN-PROTEIN LIGASE SHPRH"/>
    <property type="match status" value="1"/>
</dbReference>
<dbReference type="RefSeq" id="XP_009034013.1">
    <property type="nucleotide sequence ID" value="XM_009035765.1"/>
</dbReference>
<evidence type="ECO:0000313" key="2">
    <source>
        <dbReference type="EMBL" id="EGB11669.1"/>
    </source>
</evidence>
<evidence type="ECO:0000259" key="1">
    <source>
        <dbReference type="Pfam" id="PF00176"/>
    </source>
</evidence>
<evidence type="ECO:0000313" key="3">
    <source>
        <dbReference type="Proteomes" id="UP000002729"/>
    </source>
</evidence>
<feature type="non-terminal residue" evidence="2">
    <location>
        <position position="1"/>
    </location>
</feature>
<dbReference type="OMA" id="EETECFP"/>
<dbReference type="InterPro" id="IPR000330">
    <property type="entry name" value="SNF2_N"/>
</dbReference>
<dbReference type="Pfam" id="PF00176">
    <property type="entry name" value="SNF2-rel_dom"/>
    <property type="match status" value="1"/>
</dbReference>
<organism evidence="3">
    <name type="scientific">Aureococcus anophagefferens</name>
    <name type="common">Harmful bloom alga</name>
    <dbReference type="NCBI Taxonomy" id="44056"/>
    <lineage>
        <taxon>Eukaryota</taxon>
        <taxon>Sar</taxon>
        <taxon>Stramenopiles</taxon>
        <taxon>Ochrophyta</taxon>
        <taxon>Pelagophyceae</taxon>
        <taxon>Pelagomonadales</taxon>
        <taxon>Pelagomonadaceae</taxon>
        <taxon>Aureococcus</taxon>
    </lineage>
</organism>
<protein>
    <recommendedName>
        <fullName evidence="1">SNF2 N-terminal domain-containing protein</fullName>
    </recommendedName>
</protein>
<feature type="non-terminal residue" evidence="2">
    <location>
        <position position="182"/>
    </location>
</feature>
<dbReference type="eggNOG" id="KOG0298">
    <property type="taxonomic scope" value="Eukaryota"/>
</dbReference>
<gene>
    <name evidence="2" type="ORF">AURANDRAFT_15768</name>
</gene>
<dbReference type="GeneID" id="20218547"/>
<dbReference type="KEGG" id="aaf:AURANDRAFT_15768"/>
<reference evidence="2 3" key="1">
    <citation type="journal article" date="2011" name="Proc. Natl. Acad. Sci. U.S.A.">
        <title>Niche of harmful alga Aureococcus anophagefferens revealed through ecogenomics.</title>
        <authorList>
            <person name="Gobler C.J."/>
            <person name="Berry D.L."/>
            <person name="Dyhrman S.T."/>
            <person name="Wilhelm S.W."/>
            <person name="Salamov A."/>
            <person name="Lobanov A.V."/>
            <person name="Zhang Y."/>
            <person name="Collier J.L."/>
            <person name="Wurch L.L."/>
            <person name="Kustka A.B."/>
            <person name="Dill B.D."/>
            <person name="Shah M."/>
            <person name="VerBerkmoes N.C."/>
            <person name="Kuo A."/>
            <person name="Terry A."/>
            <person name="Pangilinan J."/>
            <person name="Lindquist E.A."/>
            <person name="Lucas S."/>
            <person name="Paulsen I.T."/>
            <person name="Hattenrath-Lehmann T.K."/>
            <person name="Talmage S.C."/>
            <person name="Walker E.A."/>
            <person name="Koch F."/>
            <person name="Burson A.M."/>
            <person name="Marcoval M.A."/>
            <person name="Tang Y.Z."/>
            <person name="Lecleir G.R."/>
            <person name="Coyne K.J."/>
            <person name="Berg G.M."/>
            <person name="Bertrand E.M."/>
            <person name="Saito M.A."/>
            <person name="Gladyshev V.N."/>
            <person name="Grigoriev I.V."/>
        </authorList>
    </citation>
    <scope>NUCLEOTIDE SEQUENCE [LARGE SCALE GENOMIC DNA]</scope>
    <source>
        <strain evidence="3">CCMP 1984</strain>
    </source>
</reference>
<dbReference type="OrthoDB" id="46533at2759"/>
<dbReference type="InterPro" id="IPR038718">
    <property type="entry name" value="SNF2-like_sf"/>
</dbReference>
<dbReference type="InterPro" id="IPR052583">
    <property type="entry name" value="ATP-helicase/E3_Ub-Ligase"/>
</dbReference>
<sequence length="182" mass="19322">VGLGKSIQLIGLVLSNPAPPGWAADALPATTTEPVAVKSTLLVCPAALLPQWEQELATHVKEGALTRHLFGDGDGAAPDLAACDVVLCSFETLRDELRKCHFDEDDGLPLSTPLGAVGFWRVVLDEAQLVCQTTSKAALMCSAILRRHAWVVTGTPINRSPDELHGLLAFLGVAPLSDKHVF</sequence>
<accession>F0Y0W5</accession>
<dbReference type="Proteomes" id="UP000002729">
    <property type="component" value="Unassembled WGS sequence"/>
</dbReference>
<dbReference type="InParanoid" id="F0Y0W5"/>
<dbReference type="EMBL" id="GL833122">
    <property type="protein sequence ID" value="EGB11669.1"/>
    <property type="molecule type" value="Genomic_DNA"/>
</dbReference>
<feature type="domain" description="SNF2 N-terminal" evidence="1">
    <location>
        <begin position="2"/>
        <end position="182"/>
    </location>
</feature>
<keyword evidence="3" id="KW-1185">Reference proteome</keyword>